<dbReference type="InterPro" id="IPR027417">
    <property type="entry name" value="P-loop_NTPase"/>
</dbReference>
<evidence type="ECO:0000256" key="1">
    <source>
        <dbReference type="ARBA" id="ARBA00022737"/>
    </source>
</evidence>
<dbReference type="Gene3D" id="3.40.50.300">
    <property type="entry name" value="P-loop containing nucleotide triphosphate hydrolases"/>
    <property type="match status" value="1"/>
</dbReference>
<sequence length="904" mass="103612">MSLVRTLTTEVPTIEALDTRTIGIDLFPWTFSRDVDENSGLPKRYEIAFWDFGGQDVYRGAFSIFYSQRTLFLLCIDLEQYAGALDDGDESELDQLFQENILCWFRLVIARQPDAHIVLVGTKSDAEGVSHKKIELIKQDAVERLRKWIERNRSTTNSWNEGQGMAKTKMKARNHSGSFQWLITSSKDASTVEDVRVGLQKMIIEKKCGFEMPEGYYAVLEEVRRLRKEAKMLPPEEQLEHIFRLELVLRREFLALRGESGRDLGLTMDKCKHILRTLHDLGDVLYFENDRFNTLRDIVILDPNVIIDMFRQIIRHDHTDQDPALRTSGYVSNNVLKTLSLWKNIDCELTLALKKLLQHFRLAYPAGVSRMTPEADLIVPALWSKHHPVNQESLLYKNTLEELSEANPDENGGTIMFSWEYDFPNDTLPQSFFEEVIVESYLANFQPIVLPDCIDFSQAQLFAARIQLHRKPNSCKLYIETAAKEGTKAWNTMRFGVRAVELVLMRFPGVDTDRYITTNSGGQTLRLNLSSALKELQCNGWMENSTTKPTWVPVDCDFDWYVRKAWNDSHCLVQLQNALVEKQQLDQMDNKLSAVQRMMIIGEKNREVPVLWTAEYFSTAIGSTIRVKMLSDLSTRCFHDPIEINALPESVGKYGDWIQMGLSIFSTVKLTNGVIDVSDGTELKTRGVIDTTTENRPSVSQSRDLLCELLDLYCNEQLKRPHDSRDVRRLSNLECGILESGNHVWATREEIDNFDGITLRTDLSYAELSTHPTGSLQCLLTVRRVMGMTDWNWRKAFVEWRLVHEAGTLIESGRTPSNSDKSKEPEWSDEHQFVVDSLETFREMRLTAVVKRPHRWCWALKTLGKGSSEIADALPRDSILPSSSRIVIPLGNSGKVECDLKLQQ</sequence>
<evidence type="ECO:0000313" key="3">
    <source>
        <dbReference type="EMBL" id="KAK1942646.1"/>
    </source>
</evidence>
<name>A0AAD9GR58_9STRA</name>
<comment type="caution">
    <text evidence="3">The sequence shown here is derived from an EMBL/GenBank/DDBJ whole genome shotgun (WGS) entry which is preliminary data.</text>
</comment>
<proteinExistence type="predicted"/>
<dbReference type="EMBL" id="JASMQC010000009">
    <property type="protein sequence ID" value="KAK1942646.1"/>
    <property type="molecule type" value="Genomic_DNA"/>
</dbReference>
<dbReference type="GO" id="GO:0016301">
    <property type="term" value="F:kinase activity"/>
    <property type="evidence" value="ECO:0007669"/>
    <property type="project" value="UniProtKB-KW"/>
</dbReference>
<dbReference type="Pfam" id="PF16095">
    <property type="entry name" value="COR-A"/>
    <property type="match status" value="1"/>
</dbReference>
<organism evidence="3 4">
    <name type="scientific">Phytophthora citrophthora</name>
    <dbReference type="NCBI Taxonomy" id="4793"/>
    <lineage>
        <taxon>Eukaryota</taxon>
        <taxon>Sar</taxon>
        <taxon>Stramenopiles</taxon>
        <taxon>Oomycota</taxon>
        <taxon>Peronosporomycetes</taxon>
        <taxon>Peronosporales</taxon>
        <taxon>Peronosporaceae</taxon>
        <taxon>Phytophthora</taxon>
    </lineage>
</organism>
<gene>
    <name evidence="3" type="ORF">P3T76_006145</name>
</gene>
<dbReference type="AlphaFoldDB" id="A0AAD9GR58"/>
<keyword evidence="1" id="KW-0677">Repeat</keyword>
<evidence type="ECO:0000313" key="4">
    <source>
        <dbReference type="Proteomes" id="UP001259832"/>
    </source>
</evidence>
<accession>A0AAD9GR58</accession>
<dbReference type="Pfam" id="PF08477">
    <property type="entry name" value="Roc"/>
    <property type="match status" value="1"/>
</dbReference>
<keyword evidence="3" id="KW-0808">Transferase</keyword>
<dbReference type="Proteomes" id="UP001259832">
    <property type="component" value="Unassembled WGS sequence"/>
</dbReference>
<keyword evidence="3" id="KW-0418">Kinase</keyword>
<dbReference type="InterPro" id="IPR032171">
    <property type="entry name" value="COR-A"/>
</dbReference>
<feature type="domain" description="COR" evidence="2">
    <location>
        <begin position="267"/>
        <end position="382"/>
    </location>
</feature>
<dbReference type="SUPFAM" id="SSF52540">
    <property type="entry name" value="P-loop containing nucleoside triphosphate hydrolases"/>
    <property type="match status" value="1"/>
</dbReference>
<evidence type="ECO:0000259" key="2">
    <source>
        <dbReference type="Pfam" id="PF16095"/>
    </source>
</evidence>
<protein>
    <submittedName>
        <fullName evidence="3">Leucine-rich repeat serine/threonine-protein kinase 2</fullName>
    </submittedName>
</protein>
<reference evidence="3" key="1">
    <citation type="submission" date="2023-08" db="EMBL/GenBank/DDBJ databases">
        <title>Reference Genome Resource for the Citrus Pathogen Phytophthora citrophthora.</title>
        <authorList>
            <person name="Moller H."/>
            <person name="Coetzee B."/>
            <person name="Rose L.J."/>
            <person name="Van Niekerk J.M."/>
        </authorList>
    </citation>
    <scope>NUCLEOTIDE SEQUENCE</scope>
    <source>
        <strain evidence="3">STE-U-9442</strain>
    </source>
</reference>
<keyword evidence="4" id="KW-1185">Reference proteome</keyword>